<feature type="transmembrane region" description="Helical" evidence="7">
    <location>
        <begin position="197"/>
        <end position="217"/>
    </location>
</feature>
<keyword evidence="5 7" id="KW-1133">Transmembrane helix</keyword>
<evidence type="ECO:0000256" key="6">
    <source>
        <dbReference type="ARBA" id="ARBA00023136"/>
    </source>
</evidence>
<feature type="transmembrane region" description="Helical" evidence="7">
    <location>
        <begin position="100"/>
        <end position="126"/>
    </location>
</feature>
<name>A0A413Z1J5_9FIRM</name>
<reference evidence="8 9" key="1">
    <citation type="submission" date="2018-08" db="EMBL/GenBank/DDBJ databases">
        <title>A genome reference for cultivated species of the human gut microbiota.</title>
        <authorList>
            <person name="Zou Y."/>
            <person name="Xue W."/>
            <person name="Luo G."/>
        </authorList>
    </citation>
    <scope>NUCLEOTIDE SEQUENCE [LARGE SCALE GENOMIC DNA]</scope>
    <source>
        <strain evidence="8 9">AM37-1AC</strain>
    </source>
</reference>
<keyword evidence="3" id="KW-1003">Cell membrane</keyword>
<comment type="caution">
    <text evidence="8">The sequence shown here is derived from an EMBL/GenBank/DDBJ whole genome shotgun (WGS) entry which is preliminary data.</text>
</comment>
<dbReference type="InterPro" id="IPR052031">
    <property type="entry name" value="Membrane_Transporter-Flippase"/>
</dbReference>
<organism evidence="8 9">
    <name type="scientific">Roseburia intestinalis</name>
    <dbReference type="NCBI Taxonomy" id="166486"/>
    <lineage>
        <taxon>Bacteria</taxon>
        <taxon>Bacillati</taxon>
        <taxon>Bacillota</taxon>
        <taxon>Clostridia</taxon>
        <taxon>Lachnospirales</taxon>
        <taxon>Lachnospiraceae</taxon>
        <taxon>Roseburia</taxon>
    </lineage>
</organism>
<accession>A0A413Z1J5</accession>
<dbReference type="Proteomes" id="UP000283513">
    <property type="component" value="Unassembled WGS sequence"/>
</dbReference>
<evidence type="ECO:0000313" key="9">
    <source>
        <dbReference type="Proteomes" id="UP000283513"/>
    </source>
</evidence>
<proteinExistence type="predicted"/>
<sequence length="261" mass="27062">MESFMEHDFTSGSVWKKLLLFAVPIFGANLLQALYGTVDLFVVGLFADASAVSAVSTGSMTMQTITGIITGLTMGCTVLLGQNIGKKDEAAAERTVGSALWLFVTVGILLAVIVAVLAVGIASVINAPAEAFSQTTDYIRICGIGIICIVMFNAIGGMFRGLGDARTPLALMGVACVVNIAGDFALVGALKMGVAGAALATVAVQGILSTFLVRIPVSYAMSKVSGVTLFQIGFATPLATVFGLILSASCVIYYERKRKKA</sequence>
<comment type="subcellular location">
    <subcellularLocation>
        <location evidence="1">Cell membrane</location>
        <topology evidence="1">Multi-pass membrane protein</topology>
    </subcellularLocation>
</comment>
<evidence type="ECO:0000256" key="1">
    <source>
        <dbReference type="ARBA" id="ARBA00004651"/>
    </source>
</evidence>
<evidence type="ECO:0000256" key="3">
    <source>
        <dbReference type="ARBA" id="ARBA00022475"/>
    </source>
</evidence>
<keyword evidence="2" id="KW-0813">Transport</keyword>
<dbReference type="PANTHER" id="PTHR43549:SF3">
    <property type="entry name" value="MULTIDRUG RESISTANCE PROTEIN YPNP-RELATED"/>
    <property type="match status" value="1"/>
</dbReference>
<protein>
    <recommendedName>
        <fullName evidence="10">MATE family efflux transporter</fullName>
    </recommendedName>
</protein>
<feature type="transmembrane region" description="Helical" evidence="7">
    <location>
        <begin position="20"/>
        <end position="47"/>
    </location>
</feature>
<evidence type="ECO:0000256" key="7">
    <source>
        <dbReference type="SAM" id="Phobius"/>
    </source>
</evidence>
<feature type="transmembrane region" description="Helical" evidence="7">
    <location>
        <begin position="138"/>
        <end position="159"/>
    </location>
</feature>
<keyword evidence="4 7" id="KW-0812">Transmembrane</keyword>
<dbReference type="Pfam" id="PF01554">
    <property type="entry name" value="MatE"/>
    <property type="match status" value="1"/>
</dbReference>
<evidence type="ECO:0000256" key="5">
    <source>
        <dbReference type="ARBA" id="ARBA00022989"/>
    </source>
</evidence>
<evidence type="ECO:0000256" key="4">
    <source>
        <dbReference type="ARBA" id="ARBA00022692"/>
    </source>
</evidence>
<dbReference type="GO" id="GO:0005886">
    <property type="term" value="C:plasma membrane"/>
    <property type="evidence" value="ECO:0007669"/>
    <property type="project" value="UniProtKB-SubCell"/>
</dbReference>
<feature type="transmembrane region" description="Helical" evidence="7">
    <location>
        <begin position="229"/>
        <end position="254"/>
    </location>
</feature>
<dbReference type="AlphaFoldDB" id="A0A413Z1J5"/>
<feature type="transmembrane region" description="Helical" evidence="7">
    <location>
        <begin position="171"/>
        <end position="190"/>
    </location>
</feature>
<evidence type="ECO:0008006" key="10">
    <source>
        <dbReference type="Google" id="ProtNLM"/>
    </source>
</evidence>
<dbReference type="GO" id="GO:0015297">
    <property type="term" value="F:antiporter activity"/>
    <property type="evidence" value="ECO:0007669"/>
    <property type="project" value="InterPro"/>
</dbReference>
<feature type="transmembrane region" description="Helical" evidence="7">
    <location>
        <begin position="59"/>
        <end position="80"/>
    </location>
</feature>
<evidence type="ECO:0000256" key="2">
    <source>
        <dbReference type="ARBA" id="ARBA00022448"/>
    </source>
</evidence>
<keyword evidence="6 7" id="KW-0472">Membrane</keyword>
<dbReference type="GO" id="GO:0042910">
    <property type="term" value="F:xenobiotic transmembrane transporter activity"/>
    <property type="evidence" value="ECO:0007669"/>
    <property type="project" value="InterPro"/>
</dbReference>
<dbReference type="InterPro" id="IPR002528">
    <property type="entry name" value="MATE_fam"/>
</dbReference>
<dbReference type="EMBL" id="QSHO01000013">
    <property type="protein sequence ID" value="RHC15167.1"/>
    <property type="molecule type" value="Genomic_DNA"/>
</dbReference>
<dbReference type="PANTHER" id="PTHR43549">
    <property type="entry name" value="MULTIDRUG RESISTANCE PROTEIN YPNP-RELATED"/>
    <property type="match status" value="1"/>
</dbReference>
<evidence type="ECO:0000313" key="8">
    <source>
        <dbReference type="EMBL" id="RHC15167.1"/>
    </source>
</evidence>
<gene>
    <name evidence="8" type="ORF">DW856_14040</name>
</gene>